<evidence type="ECO:0000256" key="1">
    <source>
        <dbReference type="ARBA" id="ARBA00023125"/>
    </source>
</evidence>
<dbReference type="KEGG" id="nas:GCU68_08265"/>
<keyword evidence="5" id="KW-1185">Reference proteome</keyword>
<dbReference type="EMBL" id="CP045488">
    <property type="protein sequence ID" value="QFU82514.1"/>
    <property type="molecule type" value="Genomic_DNA"/>
</dbReference>
<dbReference type="Pfam" id="PF07282">
    <property type="entry name" value="Cas12f1-like_TNB"/>
    <property type="match status" value="1"/>
</dbReference>
<dbReference type="NCBIfam" id="NF040570">
    <property type="entry name" value="guided_TnpB"/>
    <property type="match status" value="1"/>
</dbReference>
<dbReference type="OrthoDB" id="168528at2157"/>
<dbReference type="NCBIfam" id="TIGR01766">
    <property type="entry name" value="IS200/IS605 family accessory protein TnpB-like domain"/>
    <property type="match status" value="1"/>
</dbReference>
<gene>
    <name evidence="4" type="ORF">GCU68_08265</name>
</gene>
<accession>A0A5P9P306</accession>
<dbReference type="InterPro" id="IPR010095">
    <property type="entry name" value="Cas12f1-like_TNB"/>
</dbReference>
<feature type="region of interest" description="Disordered" evidence="2">
    <location>
        <begin position="392"/>
        <end position="451"/>
    </location>
</feature>
<reference evidence="4 5" key="1">
    <citation type="journal article" date="2007" name="Int. J. Syst. Evol. Microbiol.">
        <title>Natronorubrum sulfidifaciens sp. nov., an extremely haloalkaliphilic archaeon isolated from Aiding salt lake in Xin-Jiang, China.</title>
        <authorList>
            <person name="Cui H.L."/>
            <person name="Tohty D."/>
            <person name="Liu H.C."/>
            <person name="Liu S.J."/>
            <person name="Oren A."/>
            <person name="Zhou P.J."/>
        </authorList>
    </citation>
    <scope>NUCLEOTIDE SEQUENCE [LARGE SCALE GENOMIC DNA]</scope>
    <source>
        <strain evidence="4 5">7-3</strain>
    </source>
</reference>
<evidence type="ECO:0000313" key="5">
    <source>
        <dbReference type="Proteomes" id="UP000326170"/>
    </source>
</evidence>
<evidence type="ECO:0000313" key="4">
    <source>
        <dbReference type="EMBL" id="QFU82514.1"/>
    </source>
</evidence>
<evidence type="ECO:0000256" key="2">
    <source>
        <dbReference type="SAM" id="MobiDB-lite"/>
    </source>
</evidence>
<dbReference type="GO" id="GO:0003677">
    <property type="term" value="F:DNA binding"/>
    <property type="evidence" value="ECO:0007669"/>
    <property type="project" value="UniProtKB-KW"/>
</dbReference>
<dbReference type="AlphaFoldDB" id="A0A5P9P306"/>
<name>A0A5P9P306_9EURY</name>
<feature type="domain" description="Cas12f1-like TNB" evidence="3">
    <location>
        <begin position="318"/>
        <end position="383"/>
    </location>
</feature>
<evidence type="ECO:0000259" key="3">
    <source>
        <dbReference type="Pfam" id="PF07282"/>
    </source>
</evidence>
<protein>
    <submittedName>
        <fullName evidence="4">IS200/IS605 family element transposase accessory protein TnpB</fullName>
    </submittedName>
</protein>
<dbReference type="Proteomes" id="UP000326170">
    <property type="component" value="Chromosome"/>
</dbReference>
<proteinExistence type="predicted"/>
<keyword evidence="1" id="KW-0238">DNA-binding</keyword>
<dbReference type="GeneID" id="42301033"/>
<sequence length="451" mass="51950">MDELVETLRFRLHIESGERWRLKQARFDARPIANHTWAMRELGYSKTEIAKQVMPTENDFVKNNAQAVVWKACDAYDAYESALKKWRNSDNRDELPKPQPPSTDSWGAFPLVMNHGEGYELQVRDDNRVGYRISAQPYKEKVRGFLRGAKQDLDRVKHALDSASDLEVGRAEVVYREGVYYLHVPIRHPITIDAAEDAESVIAIDINERNITTTVLDRESRETLAQLAIDYGQVKQKRQRYYDIKRRCQEHGKHSEVHRIGNHVVNFTEWTLHRLSKVIEHYVQWFPNPVVVFESLDGIRNDIDYGSYMNRRLHKLPFQEFERQVTYKVHRHGAPVEHVDSEYNSQRCSMCGEKGSRNGGRFTCKNDTCALKQDHSDRNASVNAAVRWIAKTETGDDSHSSADNYRPRKTPPQVRVRRVGSGRHTTTSCGGVDVNRPTSSHEIASQGVLHS</sequence>
<organism evidence="4 5">
    <name type="scientific">Natronorubrum aibiense</name>
    <dbReference type="NCBI Taxonomy" id="348826"/>
    <lineage>
        <taxon>Archaea</taxon>
        <taxon>Methanobacteriati</taxon>
        <taxon>Methanobacteriota</taxon>
        <taxon>Stenosarchaea group</taxon>
        <taxon>Halobacteria</taxon>
        <taxon>Halobacteriales</taxon>
        <taxon>Natrialbaceae</taxon>
        <taxon>Natronorubrum</taxon>
    </lineage>
</organism>
<dbReference type="RefSeq" id="WP_152940605.1">
    <property type="nucleotide sequence ID" value="NZ_CP045488.1"/>
</dbReference>